<dbReference type="HOGENOM" id="CLU_348733_0_0_2"/>
<feature type="transmembrane region" description="Helical" evidence="1">
    <location>
        <begin position="87"/>
        <end position="105"/>
    </location>
</feature>
<dbReference type="AlphaFoldDB" id="B1YCB6"/>
<feature type="transmembrane region" description="Helical" evidence="1">
    <location>
        <begin position="300"/>
        <end position="318"/>
    </location>
</feature>
<evidence type="ECO:0000313" key="3">
    <source>
        <dbReference type="Proteomes" id="UP000001694"/>
    </source>
</evidence>
<feature type="transmembrane region" description="Helical" evidence="1">
    <location>
        <begin position="482"/>
        <end position="500"/>
    </location>
</feature>
<feature type="transmembrane region" description="Helical" evidence="1">
    <location>
        <begin position="142"/>
        <end position="166"/>
    </location>
</feature>
<protein>
    <submittedName>
        <fullName evidence="2">Uncharacterized protein</fullName>
    </submittedName>
</protein>
<dbReference type="EMBL" id="CP001014">
    <property type="protein sequence ID" value="ACB39429.1"/>
    <property type="molecule type" value="Genomic_DNA"/>
</dbReference>
<feature type="transmembrane region" description="Helical" evidence="1">
    <location>
        <begin position="206"/>
        <end position="228"/>
    </location>
</feature>
<gene>
    <name evidence="2" type="ordered locus">Tneu_0482</name>
</gene>
<dbReference type="STRING" id="444157.Tneu_0482"/>
<feature type="transmembrane region" description="Helical" evidence="1">
    <location>
        <begin position="384"/>
        <end position="404"/>
    </location>
</feature>
<evidence type="ECO:0000256" key="1">
    <source>
        <dbReference type="SAM" id="Phobius"/>
    </source>
</evidence>
<dbReference type="Proteomes" id="UP000001694">
    <property type="component" value="Chromosome"/>
</dbReference>
<keyword evidence="3" id="KW-1185">Reference proteome</keyword>
<evidence type="ECO:0000313" key="2">
    <source>
        <dbReference type="EMBL" id="ACB39429.1"/>
    </source>
</evidence>
<dbReference type="KEGG" id="tne:Tneu_0482"/>
<proteinExistence type="predicted"/>
<sequence>MLPKKRRQPHCQPIYNTTRGIDVARGAALIITRKNKRLPVPAPMIPSSTHRIIINKLINLGFVIFLTYIIAGLIGSLVMYFINLNIWIRWILFSFIFILIFWLTSSSLELKISIFDYFIGLILISPLYFFLFWSSLPLGDDIRYIGAALLKPNGFFSLSGILVIEISKMFNINILSSYWFNLIISLYVFTLIIIILLKTLNLKHVYISAFILIYIPNLTSLLFLFMLIHDFRNVNGTMIYTFEYSILPRIITINPNLLKNISDLLVLSAVLVKNLKELRNLFYVALVFTLGLLVHIQEGLYMIFVVIVLIIILFNKVLNVIDYIKFISLSLLMIFLLYLLFGRQILYPLAVFSLSIPIIFVFLIIYLLGIYILVFILKKITKKFYILFTAIFIIFITLFPFRIYFNPYCLDLRSLLLFHFYVFPIYLMYSKNDNFIYKLLFIPTLLSVVVVLFSFLFYNYMVSVGQPLGLVGRYTEVLSRSFVVPAFIFISFLPVVLFIDKSEKVKYFFLIISFLVFVFWTLYWGYYYRNPWADVGPCMTATCMNYVLSSFSSKAINELTVTPWVHALVDAPFVSDILLGLKLGTPYYTPVTIMDDSIPFYYKNTAIYLPSILIAGDQYVNFSKYFNPIYIYDLNGYKIYVYIISNYSKNLKIMGIRTPVLPTPYLGSDFYIELLKIQNRYNNVKIILVLDNKTYGNLTKIGSVELAGKVRLNSTTVNLTSILAQGYRYLIYIPNFGFLVSYKCLINGKIYELPLYQFYYYGEHRYPFLLSIESLISYSNGCTLVNFTDVKTLYAVKGYRIHILNESH</sequence>
<feature type="transmembrane region" description="Helical" evidence="1">
    <location>
        <begin position="507"/>
        <end position="528"/>
    </location>
</feature>
<organism evidence="2 3">
    <name type="scientific">Pyrobaculum neutrophilum (strain DSM 2338 / JCM 9278 / NBRC 100436 / V24Sta)</name>
    <name type="common">Thermoproteus neutrophilus</name>
    <dbReference type="NCBI Taxonomy" id="444157"/>
    <lineage>
        <taxon>Archaea</taxon>
        <taxon>Thermoproteota</taxon>
        <taxon>Thermoprotei</taxon>
        <taxon>Thermoproteales</taxon>
        <taxon>Thermoproteaceae</taxon>
        <taxon>Pyrobaculum</taxon>
    </lineage>
</organism>
<feature type="transmembrane region" description="Helical" evidence="1">
    <location>
        <begin position="57"/>
        <end position="81"/>
    </location>
</feature>
<feature type="transmembrane region" description="Helical" evidence="1">
    <location>
        <begin position="323"/>
        <end position="341"/>
    </location>
</feature>
<feature type="transmembrane region" description="Helical" evidence="1">
    <location>
        <begin position="347"/>
        <end position="377"/>
    </location>
</feature>
<feature type="transmembrane region" description="Helical" evidence="1">
    <location>
        <begin position="410"/>
        <end position="427"/>
    </location>
</feature>
<reference evidence="2" key="1">
    <citation type="submission" date="2008-03" db="EMBL/GenBank/DDBJ databases">
        <title>Complete sequence of Thermoproteus neutrophilus V24Sta.</title>
        <authorList>
            <consortium name="US DOE Joint Genome Institute"/>
            <person name="Copeland A."/>
            <person name="Lucas S."/>
            <person name="Lapidus A."/>
            <person name="Glavina del Rio T."/>
            <person name="Dalin E."/>
            <person name="Tice H."/>
            <person name="Bruce D."/>
            <person name="Goodwin L."/>
            <person name="Pitluck S."/>
            <person name="Sims D."/>
            <person name="Brettin T."/>
            <person name="Detter J.C."/>
            <person name="Han C."/>
            <person name="Kuske C.R."/>
            <person name="Schmutz J."/>
            <person name="Larimer F."/>
            <person name="Land M."/>
            <person name="Hauser L."/>
            <person name="Kyrpides N."/>
            <person name="Mikhailova N."/>
            <person name="Biddle J.F."/>
            <person name="Zhang Z."/>
            <person name="Fitz-Gibbon S.T."/>
            <person name="Lowe T.M."/>
            <person name="Saltikov C."/>
            <person name="House C.H."/>
            <person name="Richardson P."/>
        </authorList>
    </citation>
    <scope>NUCLEOTIDE SEQUENCE [LARGE SCALE GENOMIC DNA]</scope>
    <source>
        <strain evidence="2">V24Sta</strain>
    </source>
</reference>
<feature type="transmembrane region" description="Helical" evidence="1">
    <location>
        <begin position="278"/>
        <end position="294"/>
    </location>
</feature>
<keyword evidence="1" id="KW-1133">Transmembrane helix</keyword>
<feature type="transmembrane region" description="Helical" evidence="1">
    <location>
        <begin position="178"/>
        <end position="200"/>
    </location>
</feature>
<feature type="transmembrane region" description="Helical" evidence="1">
    <location>
        <begin position="117"/>
        <end position="136"/>
    </location>
</feature>
<keyword evidence="1" id="KW-0472">Membrane</keyword>
<accession>B1YCB6</accession>
<feature type="transmembrane region" description="Helical" evidence="1">
    <location>
        <begin position="439"/>
        <end position="462"/>
    </location>
</feature>
<name>B1YCB6_PYRNV</name>
<keyword evidence="1" id="KW-0812">Transmembrane</keyword>